<sequence>MAKAMTTAEIRDFLSAGTRTGKLATVRADGSPHVVPIWFVLDGDDLVFNTGADTVKGRALARDGRAALCVDEEVAPYAYVTVRGPVTLSTDLADMRVWATRIAERYMGADLAGSYGARNAVEGELLVRLRLEKVSGFSGVAD</sequence>
<dbReference type="PANTHER" id="PTHR35176">
    <property type="entry name" value="HEME OXYGENASE HI_0854-RELATED"/>
    <property type="match status" value="1"/>
</dbReference>
<evidence type="ECO:0000256" key="1">
    <source>
        <dbReference type="ARBA" id="ARBA00023002"/>
    </source>
</evidence>
<dbReference type="STRING" id="35752.SAMN05421541_119145"/>
<accession>A0A1I2L1G0</accession>
<feature type="domain" description="Pyridoxamine 5'-phosphate oxidase N-terminal" evidence="2">
    <location>
        <begin position="7"/>
        <end position="133"/>
    </location>
</feature>
<reference evidence="3 4" key="1">
    <citation type="submission" date="2016-10" db="EMBL/GenBank/DDBJ databases">
        <authorList>
            <person name="de Groot N.N."/>
        </authorList>
    </citation>
    <scope>NUCLEOTIDE SEQUENCE [LARGE SCALE GENOMIC DNA]</scope>
    <source>
        <strain evidence="3 4">DSM 43019</strain>
    </source>
</reference>
<dbReference type="RefSeq" id="WP_093621112.1">
    <property type="nucleotide sequence ID" value="NZ_BOMT01000073.1"/>
</dbReference>
<dbReference type="GO" id="GO:0016627">
    <property type="term" value="F:oxidoreductase activity, acting on the CH-CH group of donors"/>
    <property type="evidence" value="ECO:0007669"/>
    <property type="project" value="TreeGrafter"/>
</dbReference>
<evidence type="ECO:0000259" key="2">
    <source>
        <dbReference type="Pfam" id="PF01243"/>
    </source>
</evidence>
<dbReference type="InterPro" id="IPR012349">
    <property type="entry name" value="Split_barrel_FMN-bd"/>
</dbReference>
<dbReference type="PANTHER" id="PTHR35176:SF1">
    <property type="entry name" value="F420H(2)-DEPENDENT BILIVERDIN REDUCTASE"/>
    <property type="match status" value="1"/>
</dbReference>
<name>A0A1I2L1G0_9ACTN</name>
<evidence type="ECO:0000313" key="4">
    <source>
        <dbReference type="Proteomes" id="UP000199645"/>
    </source>
</evidence>
<keyword evidence="1" id="KW-0560">Oxidoreductase</keyword>
<protein>
    <submittedName>
        <fullName evidence="3">PPOX class probable F420-dependent enzyme</fullName>
    </submittedName>
</protein>
<keyword evidence="4" id="KW-1185">Reference proteome</keyword>
<dbReference type="InterPro" id="IPR019920">
    <property type="entry name" value="F420-binding_dom_put"/>
</dbReference>
<dbReference type="EMBL" id="FONV01000019">
    <property type="protein sequence ID" value="SFF73045.1"/>
    <property type="molecule type" value="Genomic_DNA"/>
</dbReference>
<proteinExistence type="predicted"/>
<dbReference type="Pfam" id="PF01243">
    <property type="entry name" value="PNPOx_N"/>
    <property type="match status" value="1"/>
</dbReference>
<dbReference type="GO" id="GO:0005829">
    <property type="term" value="C:cytosol"/>
    <property type="evidence" value="ECO:0007669"/>
    <property type="project" value="TreeGrafter"/>
</dbReference>
<dbReference type="OrthoDB" id="157302at2"/>
<gene>
    <name evidence="3" type="ORF">SAMN05421541_119145</name>
</gene>
<dbReference type="SUPFAM" id="SSF50475">
    <property type="entry name" value="FMN-binding split barrel"/>
    <property type="match status" value="1"/>
</dbReference>
<dbReference type="AlphaFoldDB" id="A0A1I2L1G0"/>
<dbReference type="Proteomes" id="UP000199645">
    <property type="component" value="Unassembled WGS sequence"/>
</dbReference>
<dbReference type="Gene3D" id="2.30.110.10">
    <property type="entry name" value="Electron Transport, Fmn-binding Protein, Chain A"/>
    <property type="match status" value="1"/>
</dbReference>
<organism evidence="3 4">
    <name type="scientific">Actinoplanes philippinensis</name>
    <dbReference type="NCBI Taxonomy" id="35752"/>
    <lineage>
        <taxon>Bacteria</taxon>
        <taxon>Bacillati</taxon>
        <taxon>Actinomycetota</taxon>
        <taxon>Actinomycetes</taxon>
        <taxon>Micromonosporales</taxon>
        <taxon>Micromonosporaceae</taxon>
        <taxon>Actinoplanes</taxon>
    </lineage>
</organism>
<dbReference type="InterPro" id="IPR052019">
    <property type="entry name" value="F420H2_bilvrd_red/Heme_oxyg"/>
</dbReference>
<dbReference type="GO" id="GO:0070967">
    <property type="term" value="F:coenzyme F420 binding"/>
    <property type="evidence" value="ECO:0007669"/>
    <property type="project" value="TreeGrafter"/>
</dbReference>
<evidence type="ECO:0000313" key="3">
    <source>
        <dbReference type="EMBL" id="SFF73045.1"/>
    </source>
</evidence>
<dbReference type="NCBIfam" id="TIGR03618">
    <property type="entry name" value="Rv1155_F420"/>
    <property type="match status" value="1"/>
</dbReference>
<dbReference type="InterPro" id="IPR011576">
    <property type="entry name" value="Pyridox_Oxase_N"/>
</dbReference>